<evidence type="ECO:0000313" key="2">
    <source>
        <dbReference type="EMBL" id="SPK77695.1"/>
    </source>
</evidence>
<dbReference type="Proteomes" id="UP000255505">
    <property type="component" value="Plasmid III"/>
</dbReference>
<evidence type="ECO:0000256" key="1">
    <source>
        <dbReference type="SAM" id="MobiDB-lite"/>
    </source>
</evidence>
<organism evidence="2 3">
    <name type="scientific">Cupriavidus taiwanensis</name>
    <dbReference type="NCBI Taxonomy" id="164546"/>
    <lineage>
        <taxon>Bacteria</taxon>
        <taxon>Pseudomonadati</taxon>
        <taxon>Pseudomonadota</taxon>
        <taxon>Betaproteobacteria</taxon>
        <taxon>Burkholderiales</taxon>
        <taxon>Burkholderiaceae</taxon>
        <taxon>Cupriavidus</taxon>
    </lineage>
</organism>
<dbReference type="AlphaFoldDB" id="A0A375IX13"/>
<protein>
    <submittedName>
        <fullName evidence="2">Uncharacterized protein</fullName>
    </submittedName>
</protein>
<geneLocation type="plasmid" evidence="2">
    <name>III</name>
</geneLocation>
<reference evidence="2 3" key="1">
    <citation type="submission" date="2018-01" db="EMBL/GenBank/DDBJ databases">
        <authorList>
            <person name="Gaut B.S."/>
            <person name="Morton B.R."/>
            <person name="Clegg M.T."/>
            <person name="Duvall M.R."/>
        </authorList>
    </citation>
    <scope>NUCLEOTIDE SEQUENCE [LARGE SCALE GENOMIC DNA]</scope>
    <source>
        <strain evidence="2">Cupriavidus taiwanensis LMG 19425</strain>
        <plasmid evidence="3">Plasmid iii</plasmid>
    </source>
</reference>
<proteinExistence type="predicted"/>
<sequence>MHCGLEKKARRHRGAKISNRDVGNSTKPTNYVGVLSAYSIVRMTVPILAADVRIRDLWPQDP</sequence>
<evidence type="ECO:0000313" key="3">
    <source>
        <dbReference type="Proteomes" id="UP000255505"/>
    </source>
</evidence>
<feature type="region of interest" description="Disordered" evidence="1">
    <location>
        <begin position="1"/>
        <end position="26"/>
    </location>
</feature>
<name>A0A375IX13_9BURK</name>
<gene>
    <name evidence="2" type="ORF">CT19425_P70035</name>
</gene>
<keyword evidence="2" id="KW-0614">Plasmid</keyword>
<dbReference type="EMBL" id="LT991978">
    <property type="protein sequence ID" value="SPK77695.1"/>
    <property type="molecule type" value="Genomic_DNA"/>
</dbReference>
<accession>A0A375IX13</accession>